<evidence type="ECO:0000313" key="3">
    <source>
        <dbReference type="Proteomes" id="UP000627984"/>
    </source>
</evidence>
<accession>A0AA37BH44</accession>
<dbReference type="InterPro" id="IPR012337">
    <property type="entry name" value="RNaseH-like_sf"/>
</dbReference>
<dbReference type="EMBL" id="BMQD01000009">
    <property type="protein sequence ID" value="GGK70029.1"/>
    <property type="molecule type" value="Genomic_DNA"/>
</dbReference>
<comment type="caution">
    <text evidence="2">The sequence shown here is derived from an EMBL/GenBank/DDBJ whole genome shotgun (WGS) entry which is preliminary data.</text>
</comment>
<proteinExistence type="predicted"/>
<evidence type="ECO:0000313" key="2">
    <source>
        <dbReference type="EMBL" id="GGK70029.1"/>
    </source>
</evidence>
<dbReference type="InterPro" id="IPR038721">
    <property type="entry name" value="IS701-like_DDE_dom"/>
</dbReference>
<dbReference type="Pfam" id="PF13546">
    <property type="entry name" value="DDE_5"/>
    <property type="match status" value="1"/>
</dbReference>
<dbReference type="PANTHER" id="PTHR33627">
    <property type="entry name" value="TRANSPOSASE"/>
    <property type="match status" value="1"/>
</dbReference>
<dbReference type="PANTHER" id="PTHR33627:SF1">
    <property type="entry name" value="TRANSPOSASE"/>
    <property type="match status" value="1"/>
</dbReference>
<feature type="domain" description="Transposase IS701-like DDE" evidence="1">
    <location>
        <begin position="34"/>
        <end position="241"/>
    </location>
</feature>
<dbReference type="NCBIfam" id="NF033540">
    <property type="entry name" value="transpos_IS701"/>
    <property type="match status" value="1"/>
</dbReference>
<reference evidence="2" key="1">
    <citation type="journal article" date="2014" name="Int. J. Syst. Evol. Microbiol.">
        <title>Complete genome sequence of Corynebacterium casei LMG S-19264T (=DSM 44701T), isolated from a smear-ripened cheese.</title>
        <authorList>
            <consortium name="US DOE Joint Genome Institute (JGI-PGF)"/>
            <person name="Walter F."/>
            <person name="Albersmeier A."/>
            <person name="Kalinowski J."/>
            <person name="Ruckert C."/>
        </authorList>
    </citation>
    <scope>NUCLEOTIDE SEQUENCE</scope>
    <source>
        <strain evidence="2">JCM 3093</strain>
    </source>
</reference>
<sequence length="409" mass="44913">MVHRQYVTCALTYDLVVSWDAELTALTTRIADPLFTRPEPREAFADLVRALLADVPRKNSWQLADHIGHATAHRFEHLLDRAKWDVDALRDEVRSYVIAHLGRADGVLIADDTVAIKKGEMSVGVAEQYCGLTGQVENCQVMPMLTYASEAGHAFVNRRLYLPESWAHDTGRRGRAGVPEHVVFRTKPQLVIDMLTEELAAGTPFRYLCADSGYGRDPHLRAFCHERQISYVMAVPIDLPLVAVRGGVEPAGHVLDRLLALGRAGIWERRSCGAGTKGLRVYDWTAVSAAVAGQAPAPGYAHTLLIRRSVTAPLEVEFFLAHAPTGTSVSELIEAAGMRWKIEENNEHGKDLLGLTSYQVRKWTPWHRHVTIAMLALAFLAVTRAALPAPADETAGGGKDRPLLEASAG</sequence>
<dbReference type="AlphaFoldDB" id="A0AA37BH44"/>
<reference evidence="2" key="2">
    <citation type="submission" date="2022-09" db="EMBL/GenBank/DDBJ databases">
        <authorList>
            <person name="Sun Q."/>
            <person name="Ohkuma M."/>
        </authorList>
    </citation>
    <scope>NUCLEOTIDE SEQUENCE</scope>
    <source>
        <strain evidence="2">JCM 3093</strain>
    </source>
</reference>
<protein>
    <submittedName>
        <fullName evidence="2">Transposase</fullName>
    </submittedName>
</protein>
<organism evidence="2 3">
    <name type="scientific">Planomonospora parontospora</name>
    <dbReference type="NCBI Taxonomy" id="58119"/>
    <lineage>
        <taxon>Bacteria</taxon>
        <taxon>Bacillati</taxon>
        <taxon>Actinomycetota</taxon>
        <taxon>Actinomycetes</taxon>
        <taxon>Streptosporangiales</taxon>
        <taxon>Streptosporangiaceae</taxon>
        <taxon>Planomonospora</taxon>
    </lineage>
</organism>
<dbReference type="InterPro" id="IPR039365">
    <property type="entry name" value="IS701-like"/>
</dbReference>
<dbReference type="Proteomes" id="UP000627984">
    <property type="component" value="Unassembled WGS sequence"/>
</dbReference>
<dbReference type="SUPFAM" id="SSF53098">
    <property type="entry name" value="Ribonuclease H-like"/>
    <property type="match status" value="1"/>
</dbReference>
<gene>
    <name evidence="2" type="ORF">GCM10010126_31770</name>
</gene>
<name>A0AA37BH44_9ACTN</name>
<evidence type="ECO:0000259" key="1">
    <source>
        <dbReference type="Pfam" id="PF13546"/>
    </source>
</evidence>